<keyword evidence="3" id="KW-1185">Reference proteome</keyword>
<dbReference type="InterPro" id="IPR002083">
    <property type="entry name" value="MATH/TRAF_dom"/>
</dbReference>
<dbReference type="CDD" id="cd00121">
    <property type="entry name" value="MATH"/>
    <property type="match status" value="1"/>
</dbReference>
<gene>
    <name evidence="2" type="ORF">TASK_LOCUS6368</name>
</gene>
<protein>
    <submittedName>
        <fullName evidence="4">MATH domain-containing protein</fullName>
    </submittedName>
</protein>
<sequence>MNSSLFTSPQLRLIRFSQLAAQNVQFTFLLPASLVRGFISELDSATFEYGNHMWRLRMVRTSLHIGAYLELVVPNRTAESSPSGDFSLWLDFIFTVVNLKHFLDNQTFKEKQVLYNRDNMSHGCGCLIEATVINERNFVNEDGCLLVELELADVAVSLTLPLSLGKENHFESSNFVYGGEVWKVEMTVDRKDRALLNLSFQSSSQTHGYLVSFELLINSGLEVGRRVNLLVHQSGGHIELPENLITQIISSWAESFRRRMIFICLKDIRMYRVSLLTLPKEPPFMQNAEDAGGSPWIVKYSISSDCLYIRLMPQEMEASALQPDSLRVVGWNWCFRDEPLENGGVMQQIYLCQQKSTSQHCYQTGLISSTGVLNKIDSPNDRPQRNMREEEKSECTDSAFPSGSNLKSVSSSESKLGLCF</sequence>
<accession>A0A0R3W7T8</accession>
<evidence type="ECO:0000313" key="3">
    <source>
        <dbReference type="Proteomes" id="UP000282613"/>
    </source>
</evidence>
<evidence type="ECO:0000313" key="4">
    <source>
        <dbReference type="WBParaSite" id="TASK_0000636701-mRNA-1"/>
    </source>
</evidence>
<dbReference type="Proteomes" id="UP000282613">
    <property type="component" value="Unassembled WGS sequence"/>
</dbReference>
<dbReference type="EMBL" id="UYRS01018493">
    <property type="protein sequence ID" value="VDK36565.1"/>
    <property type="molecule type" value="Genomic_DNA"/>
</dbReference>
<name>A0A0R3W7T8_TAEAS</name>
<dbReference type="AlphaFoldDB" id="A0A0R3W7T8"/>
<dbReference type="OrthoDB" id="10035275at2759"/>
<reference evidence="2 3" key="2">
    <citation type="submission" date="2018-11" db="EMBL/GenBank/DDBJ databases">
        <authorList>
            <consortium name="Pathogen Informatics"/>
        </authorList>
    </citation>
    <scope>NUCLEOTIDE SEQUENCE [LARGE SCALE GENOMIC DNA]</scope>
</reference>
<organism evidence="4">
    <name type="scientific">Taenia asiatica</name>
    <name type="common">Asian tapeworm</name>
    <dbReference type="NCBI Taxonomy" id="60517"/>
    <lineage>
        <taxon>Eukaryota</taxon>
        <taxon>Metazoa</taxon>
        <taxon>Spiralia</taxon>
        <taxon>Lophotrochozoa</taxon>
        <taxon>Platyhelminthes</taxon>
        <taxon>Cestoda</taxon>
        <taxon>Eucestoda</taxon>
        <taxon>Cyclophyllidea</taxon>
        <taxon>Taeniidae</taxon>
        <taxon>Taenia</taxon>
    </lineage>
</organism>
<dbReference type="WBParaSite" id="TASK_0000636701-mRNA-1">
    <property type="protein sequence ID" value="TASK_0000636701-mRNA-1"/>
    <property type="gene ID" value="TASK_0000636701"/>
</dbReference>
<evidence type="ECO:0000313" key="2">
    <source>
        <dbReference type="EMBL" id="VDK36565.1"/>
    </source>
</evidence>
<reference evidence="4" key="1">
    <citation type="submission" date="2017-02" db="UniProtKB">
        <authorList>
            <consortium name="WormBaseParasite"/>
        </authorList>
    </citation>
    <scope>IDENTIFICATION</scope>
</reference>
<feature type="compositionally biased region" description="Low complexity" evidence="1">
    <location>
        <begin position="402"/>
        <end position="420"/>
    </location>
</feature>
<dbReference type="Gene3D" id="2.60.210.10">
    <property type="entry name" value="Apoptosis, Tumor Necrosis Factor Receptor Associated Protein 2, Chain A"/>
    <property type="match status" value="1"/>
</dbReference>
<feature type="region of interest" description="Disordered" evidence="1">
    <location>
        <begin position="373"/>
        <end position="420"/>
    </location>
</feature>
<dbReference type="InterPro" id="IPR008974">
    <property type="entry name" value="TRAF-like"/>
</dbReference>
<evidence type="ECO:0000256" key="1">
    <source>
        <dbReference type="SAM" id="MobiDB-lite"/>
    </source>
</evidence>
<dbReference type="SUPFAM" id="SSF49599">
    <property type="entry name" value="TRAF domain-like"/>
    <property type="match status" value="1"/>
</dbReference>
<feature type="compositionally biased region" description="Basic and acidic residues" evidence="1">
    <location>
        <begin position="378"/>
        <end position="395"/>
    </location>
</feature>
<proteinExistence type="predicted"/>